<organism evidence="1 2">
    <name type="scientific">Rhizobium mongolense</name>
    <dbReference type="NCBI Taxonomy" id="57676"/>
    <lineage>
        <taxon>Bacteria</taxon>
        <taxon>Pseudomonadati</taxon>
        <taxon>Pseudomonadota</taxon>
        <taxon>Alphaproteobacteria</taxon>
        <taxon>Hyphomicrobiales</taxon>
        <taxon>Rhizobiaceae</taxon>
        <taxon>Rhizobium/Agrobacterium group</taxon>
        <taxon>Rhizobium</taxon>
    </lineage>
</organism>
<accession>A0A7W6RUS1</accession>
<name>A0A7W6RUS1_9HYPH</name>
<sequence>MTALELYALMMFAHYLGDFRPAVAVHRGRQEL</sequence>
<protein>
    <submittedName>
        <fullName evidence="1">Uncharacterized protein</fullName>
    </submittedName>
</protein>
<reference evidence="1 2" key="1">
    <citation type="submission" date="2020-08" db="EMBL/GenBank/DDBJ databases">
        <title>Genomic Encyclopedia of Type Strains, Phase IV (KMG-V): Genome sequencing to study the core and pangenomes of soil and plant-associated prokaryotes.</title>
        <authorList>
            <person name="Whitman W."/>
        </authorList>
    </citation>
    <scope>NUCLEOTIDE SEQUENCE [LARGE SCALE GENOMIC DNA]</scope>
    <source>
        <strain evidence="1 2">SEMIA 402</strain>
    </source>
</reference>
<dbReference type="AlphaFoldDB" id="A0A7W6RUS1"/>
<comment type="caution">
    <text evidence="1">The sequence shown here is derived from an EMBL/GenBank/DDBJ whole genome shotgun (WGS) entry which is preliminary data.</text>
</comment>
<dbReference type="Proteomes" id="UP000533641">
    <property type="component" value="Unassembled WGS sequence"/>
</dbReference>
<gene>
    <name evidence="1" type="ORF">GGE12_006751</name>
</gene>
<evidence type="ECO:0000313" key="1">
    <source>
        <dbReference type="EMBL" id="MBB4278938.1"/>
    </source>
</evidence>
<proteinExistence type="predicted"/>
<dbReference type="EMBL" id="JACIGM010000022">
    <property type="protein sequence ID" value="MBB4278938.1"/>
    <property type="molecule type" value="Genomic_DNA"/>
</dbReference>
<evidence type="ECO:0000313" key="2">
    <source>
        <dbReference type="Proteomes" id="UP000533641"/>
    </source>
</evidence>